<dbReference type="CDD" id="cd04301">
    <property type="entry name" value="NAT_SF"/>
    <property type="match status" value="1"/>
</dbReference>
<reference evidence="2" key="1">
    <citation type="submission" date="2021-12" db="EMBL/GenBank/DDBJ databases">
        <title>Enterovibrio ZSDZ35 sp. nov. and Enterovibrio ZSDZ42 sp. nov., isolated from coastal seawater in Qingdao.</title>
        <authorList>
            <person name="Zhang P."/>
        </authorList>
    </citation>
    <scope>NUCLEOTIDE SEQUENCE</scope>
    <source>
        <strain evidence="2">ZSDZ42</strain>
    </source>
</reference>
<keyword evidence="3" id="KW-1185">Reference proteome</keyword>
<dbReference type="SUPFAM" id="SSF55729">
    <property type="entry name" value="Acyl-CoA N-acyltransferases (Nat)"/>
    <property type="match status" value="1"/>
</dbReference>
<dbReference type="InterPro" id="IPR000182">
    <property type="entry name" value="GNAT_dom"/>
</dbReference>
<gene>
    <name evidence="2" type="ORF">LRP50_03275</name>
</gene>
<organism evidence="2 3">
    <name type="scientific">Enterovibrio gelatinilyticus</name>
    <dbReference type="NCBI Taxonomy" id="2899819"/>
    <lineage>
        <taxon>Bacteria</taxon>
        <taxon>Pseudomonadati</taxon>
        <taxon>Pseudomonadota</taxon>
        <taxon>Gammaproteobacteria</taxon>
        <taxon>Vibrionales</taxon>
        <taxon>Vibrionaceae</taxon>
        <taxon>Enterovibrio</taxon>
    </lineage>
</organism>
<dbReference type="PROSITE" id="PS51186">
    <property type="entry name" value="GNAT"/>
    <property type="match status" value="1"/>
</dbReference>
<evidence type="ECO:0000313" key="3">
    <source>
        <dbReference type="Proteomes" id="UP001149400"/>
    </source>
</evidence>
<dbReference type="Gene3D" id="3.40.630.30">
    <property type="match status" value="1"/>
</dbReference>
<dbReference type="Pfam" id="PF00583">
    <property type="entry name" value="Acetyltransf_1"/>
    <property type="match status" value="1"/>
</dbReference>
<protein>
    <submittedName>
        <fullName evidence="2">GNAT family N-acetyltransferase</fullName>
    </submittedName>
</protein>
<evidence type="ECO:0000259" key="1">
    <source>
        <dbReference type="PROSITE" id="PS51186"/>
    </source>
</evidence>
<dbReference type="Proteomes" id="UP001149400">
    <property type="component" value="Unassembled WGS sequence"/>
</dbReference>
<sequence>MDYLVKLYQNAFLEPLSVAETITIRKPIGTEKHVVLDWIGAQFNQRWQSEAATAYSRHNSLFIAVHDKEIVGFACYDGTAKGFFGPLGVSEFAREKGVGKQLLRKTLNAMKEAGYGYAIIPTNSEDYYRKYLDLIEINGSEKSIYHDMVG</sequence>
<dbReference type="InterPro" id="IPR016181">
    <property type="entry name" value="Acyl_CoA_acyltransferase"/>
</dbReference>
<comment type="caution">
    <text evidence="2">The sequence shown here is derived from an EMBL/GenBank/DDBJ whole genome shotgun (WGS) entry which is preliminary data.</text>
</comment>
<dbReference type="RefSeq" id="WP_274163063.1">
    <property type="nucleotide sequence ID" value="NZ_JAJUBC010000003.1"/>
</dbReference>
<feature type="domain" description="N-acetyltransferase" evidence="1">
    <location>
        <begin position="22"/>
        <end position="150"/>
    </location>
</feature>
<evidence type="ECO:0000313" key="2">
    <source>
        <dbReference type="EMBL" id="MDD1792141.1"/>
    </source>
</evidence>
<name>A0ABT5QVV2_9GAMM</name>
<dbReference type="EMBL" id="JAJUBC010000003">
    <property type="protein sequence ID" value="MDD1792141.1"/>
    <property type="molecule type" value="Genomic_DNA"/>
</dbReference>
<accession>A0ABT5QVV2</accession>
<proteinExistence type="predicted"/>